<comment type="caution">
    <text evidence="20">The sequence shown here is derived from an EMBL/GenBank/DDBJ whole genome shotgun (WGS) entry which is preliminary data.</text>
</comment>
<dbReference type="GO" id="GO:0097090">
    <property type="term" value="P:presynaptic membrane organization"/>
    <property type="evidence" value="ECO:0007669"/>
    <property type="project" value="UniProtKB-ARBA"/>
</dbReference>
<feature type="transmembrane region" description="Helical" evidence="18">
    <location>
        <begin position="38"/>
        <end position="59"/>
    </location>
</feature>
<dbReference type="GO" id="GO:0099559">
    <property type="term" value="P:maintenance of alignment of postsynaptic density and presynaptic active zone"/>
    <property type="evidence" value="ECO:0007669"/>
    <property type="project" value="UniProtKB-ARBA"/>
</dbReference>
<evidence type="ECO:0000256" key="15">
    <source>
        <dbReference type="ARBA" id="ARBA00084038"/>
    </source>
</evidence>
<dbReference type="GO" id="GO:0048499">
    <property type="term" value="P:synaptic vesicle membrane organization"/>
    <property type="evidence" value="ECO:0007669"/>
    <property type="project" value="UniProtKB-ARBA"/>
</dbReference>
<organism evidence="20 21">
    <name type="scientific">Parthenolecanium corni</name>
    <dbReference type="NCBI Taxonomy" id="536013"/>
    <lineage>
        <taxon>Eukaryota</taxon>
        <taxon>Metazoa</taxon>
        <taxon>Ecdysozoa</taxon>
        <taxon>Arthropoda</taxon>
        <taxon>Hexapoda</taxon>
        <taxon>Insecta</taxon>
        <taxon>Pterygota</taxon>
        <taxon>Neoptera</taxon>
        <taxon>Paraneoptera</taxon>
        <taxon>Hemiptera</taxon>
        <taxon>Sternorrhyncha</taxon>
        <taxon>Coccoidea</taxon>
        <taxon>Coccidae</taxon>
        <taxon>Parthenolecanium</taxon>
    </lineage>
</organism>
<dbReference type="Pfam" id="PF15636">
    <property type="entry name" value="Tox-GHH"/>
    <property type="match status" value="1"/>
</dbReference>
<dbReference type="GO" id="GO:0051124">
    <property type="term" value="P:synaptic assembly at neuromuscular junction"/>
    <property type="evidence" value="ECO:0007669"/>
    <property type="project" value="UniProtKB-ARBA"/>
</dbReference>
<dbReference type="Gene3D" id="2.120.10.30">
    <property type="entry name" value="TolB, C-terminal domain"/>
    <property type="match status" value="1"/>
</dbReference>
<dbReference type="GO" id="GO:0048513">
    <property type="term" value="P:animal organ development"/>
    <property type="evidence" value="ECO:0007669"/>
    <property type="project" value="UniProtKB-ARBA"/>
</dbReference>
<evidence type="ECO:0000313" key="21">
    <source>
        <dbReference type="Proteomes" id="UP001367676"/>
    </source>
</evidence>
<evidence type="ECO:0000256" key="18">
    <source>
        <dbReference type="SAM" id="Phobius"/>
    </source>
</evidence>
<proteinExistence type="inferred from homology"/>
<evidence type="ECO:0000256" key="2">
    <source>
        <dbReference type="ARBA" id="ARBA00009385"/>
    </source>
</evidence>
<protein>
    <recommendedName>
        <fullName evidence="15">Tenascin-like protein</fullName>
    </recommendedName>
</protein>
<dbReference type="Pfam" id="PF23093">
    <property type="entry name" value="GBD_Tenm3"/>
    <property type="match status" value="1"/>
</dbReference>
<evidence type="ECO:0000313" key="20">
    <source>
        <dbReference type="EMBL" id="KAK7601285.1"/>
    </source>
</evidence>
<dbReference type="Pfam" id="PF24329">
    <property type="entry name" value="FN-plug_TEN1-4"/>
    <property type="match status" value="1"/>
</dbReference>
<dbReference type="GO" id="GO:0034116">
    <property type="term" value="P:positive regulation of heterotypic cell-cell adhesion"/>
    <property type="evidence" value="ECO:0007669"/>
    <property type="project" value="UniProtKB-ARBA"/>
</dbReference>
<evidence type="ECO:0000256" key="7">
    <source>
        <dbReference type="ARBA" id="ARBA00022737"/>
    </source>
</evidence>
<evidence type="ECO:0000256" key="12">
    <source>
        <dbReference type="ARBA" id="ARBA00023157"/>
    </source>
</evidence>
<dbReference type="GO" id="GO:2000331">
    <property type="term" value="P:regulation of terminal button organization"/>
    <property type="evidence" value="ECO:0007669"/>
    <property type="project" value="UniProtKB-ARBA"/>
</dbReference>
<evidence type="ECO:0000256" key="13">
    <source>
        <dbReference type="ARBA" id="ARBA00034102"/>
    </source>
</evidence>
<name>A0AAN9TR85_9HEMI</name>
<accession>A0AAN9TR85</accession>
<dbReference type="PROSITE" id="PS50026">
    <property type="entry name" value="EGF_3"/>
    <property type="match status" value="2"/>
</dbReference>
<evidence type="ECO:0000256" key="6">
    <source>
        <dbReference type="ARBA" id="ARBA00022692"/>
    </source>
</evidence>
<dbReference type="Pfam" id="PF25020">
    <property type="entry name" value="TTR_TEN1-4"/>
    <property type="match status" value="1"/>
</dbReference>
<feature type="domain" description="EGF-like" evidence="19">
    <location>
        <begin position="575"/>
        <end position="610"/>
    </location>
</feature>
<keyword evidence="6 18" id="KW-0812">Transmembrane</keyword>
<keyword evidence="7" id="KW-0677">Repeat</keyword>
<dbReference type="PANTHER" id="PTHR11219">
    <property type="entry name" value="TENEURIN AND N-ACETYLGLUCOSAMINE-1-PHOSPHODIESTER ALPHA-N-ACETYLGLUCOSAMINIDASE"/>
    <property type="match status" value="1"/>
</dbReference>
<dbReference type="Gene3D" id="2.10.25.10">
    <property type="entry name" value="Laminin"/>
    <property type="match status" value="6"/>
</dbReference>
<dbReference type="Pfam" id="PF25021">
    <property type="entry name" value="TEN_NHL"/>
    <property type="match status" value="1"/>
</dbReference>
<keyword evidence="8" id="KW-0130">Cell adhesion</keyword>
<dbReference type="PROSITE" id="PS01186">
    <property type="entry name" value="EGF_2"/>
    <property type="match status" value="3"/>
</dbReference>
<dbReference type="SUPFAM" id="SSF63829">
    <property type="entry name" value="Calcium-dependent phosphotriesterase"/>
    <property type="match status" value="1"/>
</dbReference>
<dbReference type="Proteomes" id="UP001367676">
    <property type="component" value="Unassembled WGS sequence"/>
</dbReference>
<dbReference type="GO" id="GO:0042803">
    <property type="term" value="F:protein homodimerization activity"/>
    <property type="evidence" value="ECO:0007669"/>
    <property type="project" value="UniProtKB-ARBA"/>
</dbReference>
<comment type="subcellular location">
    <subcellularLocation>
        <location evidence="1">Membrane</location>
        <topology evidence="1">Single-pass membrane protein</topology>
    </subcellularLocation>
    <subcellularLocation>
        <location evidence="13">Synapse</location>
        <location evidence="13">Synaptosome</location>
    </subcellularLocation>
    <subcellularLocation>
        <location evidence="14">Synaptic cell membrane</location>
    </subcellularLocation>
</comment>
<feature type="disulfide bond" evidence="16">
    <location>
        <begin position="399"/>
        <end position="408"/>
    </location>
</feature>
<dbReference type="InterPro" id="IPR057629">
    <property type="entry name" value="Teneurin1-4_GBD"/>
</dbReference>
<dbReference type="GO" id="GO:0001941">
    <property type="term" value="P:postsynaptic membrane organization"/>
    <property type="evidence" value="ECO:0007669"/>
    <property type="project" value="UniProtKB-ARBA"/>
</dbReference>
<sequence>MLPPVFPPHTTCIQPYATYDQPRIRINSKWKTLCTWKYACCVFLATTIILSALLVYVYFLEFNTHCTDSPKYCGPVEAVKNAAVQDINSRGQSFISDSIGTEVTGNTTTMVTDFQLSQNLTDHLKIRGVNGGSSTSSSLASSSNGGGAEKFLENRKLVTHQGNMVLVIDELAKPYKADLQPFHFWNTRFFSSDESYIRLNITVSWICNIAVYGRRNNGVSITQYDFVEFIKDGRLNSKIKRPKRGAESHPPESPLTEPENGGDVQEKSRPFPHYLYKEPSSLAFDDTLMRQPKKHIRKRSSSNASPQSMATVSILHLLEAGNWFFSVYNDDLATHEVTLTIEKINDISRYCPNECSGRGSCYLGRCDCIDGYTGADCSKNVCPILCSNHGTYGGGLCHCDEGWKGTNCDVPAYDCKLSDCSGHGECNKGVCTCNAGWKGDNCDIEDCLDPTCSGHGKCVAGKCYCKAGWQGTNCSEVNQQVFQCLPRCSDHGTYDLETGKCICHDFWTGSDCSQALCHLNCGPHGFCDHGRCSCESGWTGDKCDQLPCDSRCSQHGQCKNGTCICSRGWNGRHCTIAGCPHNCHGNGRCHSEEGEYRCECAPGWSGFDCSIPLELNCSDEIDNDHDGTVDCEDSECCKNPNCTSSMYCMFSNDPVEVLLRKQPPSVTASFYQRVKFLVEENSVQSYPQVDEFSERRVAVIRGLCVSQLGLPIMGIRVSLFKDNKYGFTLTRSDGRFDFMVNGGETVTLQFQRTPYKLKTVTVSVPWTQMIVISPVIMELKDENFFKGQVLPYPPEILKFPVLEQGIELCIHHNESTLNPHVLSTWVPEKIGGPTTKRLIYLESQVLQDPIKLPGSNTYLLYRNSLSAGYLSYLLIKLTESYVPEPLSRIYVHVEVEGCIFTKELEPDPDLTYTFTWDKRNIYKQKVYGITHAKVSIGYQYSTCSKIMWEIHAATMKGFEVDTSDIGGWSLDVHHHYNFHEGILQKGDGTSLYMKYEYPRTMRVTMGTGLQRPLVCKDCDGLVNEARLLMPVALASGPDGSIYIGDFNLIRKLTPDGHIFTVLQLSATQVSYQYYLCLSPTDGSLYVSDPERHQILRVLNLNVVNDPLINSEVFAGSGERCVPGDINNCGDNGPAIEAKLSHPKGIAVGQNKTMYFADGTNIRAIDVNGIIRTIVGHHEHNNLWQPLPCIGSVPATQVQLQWPSGLAISPLDGSLHFIDDRTVLKLTADQKIQVVAGVPLHCRSSYKTDKQTGRSQKSKARQTPLGLVLSIAFSPFGELYLAESDAHKISYIRIIDFDGFISNFAGSDNEPGSMTHNCDCFINNASCQCMNTSREHLLSTTAKFSMISAVTCTPDGVLHIADQGSLHILSLQHYLPVQDLNGEYQIPFPGTNEIYIFNRYGQHISTKDLQTGKLYYSFVYSKNTSFGKLASVSDDSGNKIFFVREYSNVVSSIENSQDYKADLTISGSGLLVKFSEKGKSDISLSYDSYTGLLTSHTGGDNVIKGGSLFLFNYNKLGRLSSAILPTGEVLDLSSQISVNNDHLELGLTSPMYSPKSEDEDKRKSFSLDVRTSNNDYKKYSLTRGQSSNNIVSYGNGSFVFNSGWNEIIRCLAEEKHPLLQLSLPTEAEMLPLLNHFTATRGSLTNVMAWNYELVGDAASNQPMLRKKLLVNNHTALIIDYDPKDKTEFLYGNRRTLMKIKYNQVALPVLIKVGAKHFINISYDKYNRIDGWTWNEISENYKYNRQGLVDEVKSRGVVTKYTYNDWNKITQIELPSGRKFKYVYDDSGGLHYAELPSGSKHTFCALTSLGFLRYVYLAPGASRPYIQHYSYTGVLLQEVNPSDGTRVLYRYSSTGQLSEVVYGEGVIKLRYSPVTGLPMMIDLSNRNFEYRWEFQYSNGLLTEERVDFAPKTGLSNAKFIFEYDNNFRFTSLSGRIGGQGIPDYKCSYSPETGKKNSFGLFKVSEHDNSTSYTDGIATFTIKYNNYFQTQSIALVIHDMEVFRMEFSYNLNSRIVSTQSFTQNVGVHSLTTSKNYTWDIDGQLLSVDAQESWQFKYDQDGNMLSLTYRGKEIKMVNSVLNRVDKFGEGVYKYNSRGFVIQNAREEKFQYSARGYLVRAIKRGRFDVHYFYDHLGRMVTRKDNYGNVTQYFYTHPGNPSLVTHVYSPRDGRLMTLLYDDRSHLIFAQIFPQKYYIATDLCGTPMMIFNQYREVVREIVRSPFGHIVYDSNPYLYLPIDFCGGLLDQVTSLIHMPNGKVYDPLVGQWMTPTWEGLMSRVYQPKQLHLYRFNGNDPVNVNEGDFFLKDENAWFSRLGYDFSSLAPQLYQPTSMSSSVMTENDNDLGISPLILMSSYFNQFTEKLKTKQLTLLSSVKTVVEPRVTPFSSSYEPYDPIKTTLYTKLYQIPIKNKDNIYPAANSEPLFGYGIVLSKASDDRVIVNAISSSNPIYRDVLISVFNESFLLPFSLVNHGPHGPIQDTFYFVKKDTERATEDKNSLKRFGSELNTTLHEKDDDQGRKIIDIRIHRTDTVLNVRYGTTIEREKQRLLHHAKVNAMRRAWHCERELIKNGLPTANDWTSQESEELVKMGYVSGYDGEYSIDVQQYPELSDDPSNIRFVKPGAIKH</sequence>
<dbReference type="Gene3D" id="2.60.120.260">
    <property type="entry name" value="Galactose-binding domain-like"/>
    <property type="match status" value="1"/>
</dbReference>
<keyword evidence="21" id="KW-1185">Reference proteome</keyword>
<dbReference type="GO" id="GO:0007274">
    <property type="term" value="P:neuromuscular synaptic transmission"/>
    <property type="evidence" value="ECO:0007669"/>
    <property type="project" value="UniProtKB-ARBA"/>
</dbReference>
<dbReference type="GO" id="GO:0008045">
    <property type="term" value="P:motor neuron axon guidance"/>
    <property type="evidence" value="ECO:0007669"/>
    <property type="project" value="TreeGrafter"/>
</dbReference>
<dbReference type="GO" id="GO:0005509">
    <property type="term" value="F:calcium ion binding"/>
    <property type="evidence" value="ECO:0007669"/>
    <property type="project" value="InterPro"/>
</dbReference>
<feature type="disulfide bond" evidence="16">
    <location>
        <begin position="579"/>
        <end position="589"/>
    </location>
</feature>
<dbReference type="FunFam" id="2.10.25.10:FF:000013">
    <property type="entry name" value="Teneurin transmembrane protein 4"/>
    <property type="match status" value="1"/>
</dbReference>
<dbReference type="GO" id="GO:0048790">
    <property type="term" value="P:maintenance of presynaptic active zone structure"/>
    <property type="evidence" value="ECO:0007669"/>
    <property type="project" value="UniProtKB-ARBA"/>
</dbReference>
<keyword evidence="10 18" id="KW-1133">Transmembrane helix</keyword>
<dbReference type="GO" id="GO:0007155">
    <property type="term" value="P:cell adhesion"/>
    <property type="evidence" value="ECO:0007669"/>
    <property type="project" value="UniProtKB-KW"/>
</dbReference>
<evidence type="ECO:0000256" key="10">
    <source>
        <dbReference type="ARBA" id="ARBA00022989"/>
    </source>
</evidence>
<evidence type="ECO:0000256" key="3">
    <source>
        <dbReference type="ARBA" id="ARBA00022475"/>
    </source>
</evidence>
<dbReference type="InterPro" id="IPR056823">
    <property type="entry name" value="TEN-like_YD-shell"/>
</dbReference>
<evidence type="ECO:0000256" key="9">
    <source>
        <dbReference type="ARBA" id="ARBA00022902"/>
    </source>
</evidence>
<evidence type="ECO:0000256" key="17">
    <source>
        <dbReference type="SAM" id="MobiDB-lite"/>
    </source>
</evidence>
<keyword evidence="12 16" id="KW-1015">Disulfide bond</keyword>
<feature type="disulfide bond" evidence="16">
    <location>
        <begin position="600"/>
        <end position="609"/>
    </location>
</feature>
<comment type="caution">
    <text evidence="16">Lacks conserved residue(s) required for the propagation of feature annotation.</text>
</comment>
<dbReference type="Pfam" id="PF25024">
    <property type="entry name" value="EGF_TEN"/>
    <property type="match status" value="1"/>
</dbReference>
<comment type="similarity">
    <text evidence="2">Belongs to the tenascin family. Teneurin subfamily.</text>
</comment>
<feature type="region of interest" description="Disordered" evidence="17">
    <location>
        <begin position="239"/>
        <end position="269"/>
    </location>
</feature>
<dbReference type="FunFam" id="2.10.25.10:FF:000021">
    <property type="entry name" value="Teneurin transmembrane protein 2"/>
    <property type="match status" value="2"/>
</dbReference>
<dbReference type="SMART" id="SM00181">
    <property type="entry name" value="EGF"/>
    <property type="match status" value="8"/>
</dbReference>
<dbReference type="InterPro" id="IPR057627">
    <property type="entry name" value="FN-plug_TEN1-4"/>
</dbReference>
<dbReference type="SMART" id="SM00179">
    <property type="entry name" value="EGF_CA"/>
    <property type="match status" value="2"/>
</dbReference>
<dbReference type="InterPro" id="IPR051216">
    <property type="entry name" value="Teneurin"/>
</dbReference>
<dbReference type="Gene3D" id="2.180.10.10">
    <property type="entry name" value="RHS repeat-associated core"/>
    <property type="match status" value="1"/>
</dbReference>
<dbReference type="PROSITE" id="PS00022">
    <property type="entry name" value="EGF_1"/>
    <property type="match status" value="4"/>
</dbReference>
<dbReference type="GO" id="GO:0046982">
    <property type="term" value="F:protein heterodimerization activity"/>
    <property type="evidence" value="ECO:0007669"/>
    <property type="project" value="UniProtKB-ARBA"/>
</dbReference>
<dbReference type="InterPro" id="IPR000742">
    <property type="entry name" value="EGF"/>
</dbReference>
<dbReference type="FunFam" id="2.120.10.30:FF:000033">
    <property type="entry name" value="teneurin-a isoform X3"/>
    <property type="match status" value="1"/>
</dbReference>
<evidence type="ECO:0000256" key="8">
    <source>
        <dbReference type="ARBA" id="ARBA00022889"/>
    </source>
</evidence>
<dbReference type="GO" id="GO:0034110">
    <property type="term" value="P:regulation of homotypic cell-cell adhesion"/>
    <property type="evidence" value="ECO:0007669"/>
    <property type="project" value="UniProtKB-ARBA"/>
</dbReference>
<dbReference type="GO" id="GO:0043025">
    <property type="term" value="C:neuronal cell body"/>
    <property type="evidence" value="ECO:0007669"/>
    <property type="project" value="UniProtKB-ARBA"/>
</dbReference>
<dbReference type="GO" id="GO:0016200">
    <property type="term" value="P:synaptic target attraction"/>
    <property type="evidence" value="ECO:0007669"/>
    <property type="project" value="UniProtKB-ARBA"/>
</dbReference>
<dbReference type="InterPro" id="IPR056820">
    <property type="entry name" value="TEN_TTR-like"/>
</dbReference>
<dbReference type="InterPro" id="IPR056822">
    <property type="entry name" value="TEN_NHL"/>
</dbReference>
<dbReference type="GO" id="GO:0040017">
    <property type="term" value="P:positive regulation of locomotion"/>
    <property type="evidence" value="ECO:0007669"/>
    <property type="project" value="UniProtKB-ARBA"/>
</dbReference>
<keyword evidence="5" id="KW-0770">Synapse</keyword>
<feature type="domain" description="EGF-like" evidence="19">
    <location>
        <begin position="373"/>
        <end position="409"/>
    </location>
</feature>
<dbReference type="PANTHER" id="PTHR11219:SF69">
    <property type="entry name" value="TENEURIN-A"/>
    <property type="match status" value="1"/>
</dbReference>
<keyword evidence="4 16" id="KW-0245">EGF-like domain</keyword>
<dbReference type="Pfam" id="PF25023">
    <property type="entry name" value="TEN_YD-shell"/>
    <property type="match status" value="1"/>
</dbReference>
<evidence type="ECO:0000256" key="11">
    <source>
        <dbReference type="ARBA" id="ARBA00023136"/>
    </source>
</evidence>
<evidence type="ECO:0000256" key="14">
    <source>
        <dbReference type="ARBA" id="ARBA00034109"/>
    </source>
</evidence>
<dbReference type="SUPFAM" id="SSF49464">
    <property type="entry name" value="Carboxypeptidase regulatory domain-like"/>
    <property type="match status" value="1"/>
</dbReference>
<evidence type="ECO:0000256" key="4">
    <source>
        <dbReference type="ARBA" id="ARBA00022536"/>
    </source>
</evidence>
<evidence type="ECO:0000259" key="19">
    <source>
        <dbReference type="PROSITE" id="PS50026"/>
    </source>
</evidence>
<dbReference type="InterPro" id="IPR028916">
    <property type="entry name" value="Tox-GHH_dom"/>
</dbReference>
<dbReference type="EMBL" id="JBBCAQ010000010">
    <property type="protein sequence ID" value="KAK7601285.1"/>
    <property type="molecule type" value="Genomic_DNA"/>
</dbReference>
<dbReference type="InterPro" id="IPR008969">
    <property type="entry name" value="CarboxyPept-like_regulatory"/>
</dbReference>
<evidence type="ECO:0000256" key="16">
    <source>
        <dbReference type="PROSITE-ProRule" id="PRU00076"/>
    </source>
</evidence>
<keyword evidence="3" id="KW-1003">Cell membrane</keyword>
<keyword evidence="9" id="KW-0524">Neurogenesis</keyword>
<dbReference type="GO" id="GO:0031594">
    <property type="term" value="C:neuromuscular junction"/>
    <property type="evidence" value="ECO:0007669"/>
    <property type="project" value="UniProtKB-ARBA"/>
</dbReference>
<dbReference type="GO" id="GO:0097060">
    <property type="term" value="C:synaptic membrane"/>
    <property type="evidence" value="ECO:0007669"/>
    <property type="project" value="UniProtKB-SubCell"/>
</dbReference>
<dbReference type="InterPro" id="IPR001881">
    <property type="entry name" value="EGF-like_Ca-bd_dom"/>
</dbReference>
<reference evidence="20 21" key="1">
    <citation type="submission" date="2024-03" db="EMBL/GenBank/DDBJ databases">
        <title>Adaptation during the transition from Ophiocordyceps entomopathogen to insect associate is accompanied by gene loss and intensified selection.</title>
        <authorList>
            <person name="Ward C.M."/>
            <person name="Onetto C.A."/>
            <person name="Borneman A.R."/>
        </authorList>
    </citation>
    <scope>NUCLEOTIDE SEQUENCE [LARGE SCALE GENOMIC DNA]</scope>
    <source>
        <strain evidence="20">AWRI1</strain>
        <tissue evidence="20">Single Adult Female</tissue>
    </source>
</reference>
<dbReference type="GO" id="GO:0043005">
    <property type="term" value="C:neuron projection"/>
    <property type="evidence" value="ECO:0007669"/>
    <property type="project" value="UniProtKB-KW"/>
</dbReference>
<dbReference type="CDD" id="cd00054">
    <property type="entry name" value="EGF_CA"/>
    <property type="match status" value="2"/>
</dbReference>
<evidence type="ECO:0000256" key="1">
    <source>
        <dbReference type="ARBA" id="ARBA00004167"/>
    </source>
</evidence>
<keyword evidence="5" id="KW-0771">Synaptosome</keyword>
<dbReference type="SUPFAM" id="SSF57196">
    <property type="entry name" value="EGF/Laminin"/>
    <property type="match status" value="2"/>
</dbReference>
<keyword evidence="11 18" id="KW-0472">Membrane</keyword>
<gene>
    <name evidence="20" type="ORF">V9T40_008726</name>
</gene>
<dbReference type="InterPro" id="IPR011042">
    <property type="entry name" value="6-blade_b-propeller_TolB-like"/>
</dbReference>
<evidence type="ECO:0000256" key="5">
    <source>
        <dbReference type="ARBA" id="ARBA00022599"/>
    </source>
</evidence>